<organism evidence="4 5">
    <name type="scientific">Haemaphysalis longicornis</name>
    <name type="common">Bush tick</name>
    <dbReference type="NCBI Taxonomy" id="44386"/>
    <lineage>
        <taxon>Eukaryota</taxon>
        <taxon>Metazoa</taxon>
        <taxon>Ecdysozoa</taxon>
        <taxon>Arthropoda</taxon>
        <taxon>Chelicerata</taxon>
        <taxon>Arachnida</taxon>
        <taxon>Acari</taxon>
        <taxon>Parasitiformes</taxon>
        <taxon>Ixodida</taxon>
        <taxon>Ixodoidea</taxon>
        <taxon>Ixodidae</taxon>
        <taxon>Haemaphysalinae</taxon>
        <taxon>Haemaphysalis</taxon>
    </lineage>
</organism>
<feature type="compositionally biased region" description="Polar residues" evidence="2">
    <location>
        <begin position="442"/>
        <end position="457"/>
    </location>
</feature>
<dbReference type="GO" id="GO:0008270">
    <property type="term" value="F:zinc ion binding"/>
    <property type="evidence" value="ECO:0007669"/>
    <property type="project" value="UniProtKB-KW"/>
</dbReference>
<accession>A0A9J6G301</accession>
<evidence type="ECO:0000256" key="2">
    <source>
        <dbReference type="SAM" id="MobiDB-lite"/>
    </source>
</evidence>
<feature type="region of interest" description="Disordered" evidence="2">
    <location>
        <begin position="435"/>
        <end position="457"/>
    </location>
</feature>
<evidence type="ECO:0000313" key="5">
    <source>
        <dbReference type="Proteomes" id="UP000821853"/>
    </source>
</evidence>
<sequence>MRGRLVASRSRLDRPLWMSAADSASDKVKRRILAKKEVSLACAVEEATAAEAIDREASQSRLNATATRTEPVHQGTVGDCEEDQDGLEECVRQLRADTSQRRDAGLGGGACAGCGGPHERRLCRFRDAQCRGCGKTGHIAKVCQSQRKRDHRANFEANGRTYNSRATPRASTSYCDNLTETAIHDVPQPVTKKIHVVVEIESVECEMELDSRYTFSLISEATARQIFPNGRIPKLKQLDIVMKDYQGNCIAVQVMATVMRQDGCVASGVGVARSRSLQTGIAISNKEQANQAQKQRQEDSDLSIVSKHDRHQTVHELKKAREMELGMNLGKHGESKTSVEEQQNQLGDGQLAGDARSSQEPKPHKSEEERQRKRDARESVHAMQKTYELEQAGLLRLQKGNLIQEAYQSQPVMDVRMLHETQPGGDGLQQAYENAQRDQLRRSTYGSELPQPQNQQDLQTEIDRYQRAQTLESLYEQEQRGTLARMRKRGLQDTDAPQQQIMQPLTQGELKKERKRYQRAQEMEKAYEKEQHDHLKRALQGNDPTHDRLPPHFLQEQQAKRERDQTQPTLEKLPQKEQHVILNKISPGEAVQQLHVQPYLQAHRVVQNEHQLGQPIDKGSRKEDEDNQGKMPQETCQRTQQQLQEAEHQKGKKTDLLEVVYEIERGGKRKTPRGHQPILNHKKQPVTEKQEVQLQAELKGEKPELLQKDILRREHKETQQPQKEQGLVDQKPKSDGLLHIFEGAKQRKIQPHGIQNQLEFHRERIFHNQPGTNQAHEVKEYKCTGGATSDETPKLGPSAAKPTFTLSPANHGLAGSQMKVKTKFTVESLPQSTNGNECVEDTGRVASITGRVSDSNGIGVHVSWAPGTNNTVSSTRTETASYTDEVQEEARLTDVLRRLSTALDFSGANFRARRQGKGH</sequence>
<keyword evidence="1" id="KW-0862">Zinc</keyword>
<feature type="compositionally biased region" description="Polar residues" evidence="2">
    <location>
        <begin position="283"/>
        <end position="294"/>
    </location>
</feature>
<dbReference type="Proteomes" id="UP000821853">
    <property type="component" value="Chromosome 3"/>
</dbReference>
<evidence type="ECO:0000256" key="1">
    <source>
        <dbReference type="PROSITE-ProRule" id="PRU00047"/>
    </source>
</evidence>
<keyword evidence="5" id="KW-1185">Reference proteome</keyword>
<protein>
    <recommendedName>
        <fullName evidence="3">CCHC-type domain-containing protein</fullName>
    </recommendedName>
</protein>
<dbReference type="PROSITE" id="PS50158">
    <property type="entry name" value="ZF_CCHC"/>
    <property type="match status" value="1"/>
</dbReference>
<proteinExistence type="predicted"/>
<evidence type="ECO:0000313" key="4">
    <source>
        <dbReference type="EMBL" id="KAH9369890.1"/>
    </source>
</evidence>
<keyword evidence="1" id="KW-0863">Zinc-finger</keyword>
<dbReference type="VEuPathDB" id="VectorBase:HLOH_055964"/>
<dbReference type="AlphaFoldDB" id="A0A9J6G301"/>
<dbReference type="SMART" id="SM00343">
    <property type="entry name" value="ZnF_C2HC"/>
    <property type="match status" value="1"/>
</dbReference>
<keyword evidence="1" id="KW-0479">Metal-binding</keyword>
<dbReference type="InterPro" id="IPR001878">
    <property type="entry name" value="Znf_CCHC"/>
</dbReference>
<comment type="caution">
    <text evidence="4">The sequence shown here is derived from an EMBL/GenBank/DDBJ whole genome shotgun (WGS) entry which is preliminary data.</text>
</comment>
<feature type="compositionally biased region" description="Basic and acidic residues" evidence="2">
    <location>
        <begin position="357"/>
        <end position="380"/>
    </location>
</feature>
<dbReference type="OrthoDB" id="6500602at2759"/>
<feature type="region of interest" description="Disordered" evidence="2">
    <location>
        <begin position="331"/>
        <end position="381"/>
    </location>
</feature>
<dbReference type="GO" id="GO:0003676">
    <property type="term" value="F:nucleic acid binding"/>
    <property type="evidence" value="ECO:0007669"/>
    <property type="project" value="InterPro"/>
</dbReference>
<feature type="compositionally biased region" description="Low complexity" evidence="2">
    <location>
        <begin position="633"/>
        <end position="644"/>
    </location>
</feature>
<feature type="compositionally biased region" description="Basic and acidic residues" evidence="2">
    <location>
        <begin position="618"/>
        <end position="628"/>
    </location>
</feature>
<feature type="region of interest" description="Disordered" evidence="2">
    <location>
        <begin position="610"/>
        <end position="651"/>
    </location>
</feature>
<evidence type="ECO:0000259" key="3">
    <source>
        <dbReference type="PROSITE" id="PS50158"/>
    </source>
</evidence>
<name>A0A9J6G301_HAELO</name>
<feature type="region of interest" description="Disordered" evidence="2">
    <location>
        <begin position="283"/>
        <end position="317"/>
    </location>
</feature>
<reference evidence="4 5" key="1">
    <citation type="journal article" date="2020" name="Cell">
        <title>Large-Scale Comparative Analyses of Tick Genomes Elucidate Their Genetic Diversity and Vector Capacities.</title>
        <authorList>
            <consortium name="Tick Genome and Microbiome Consortium (TIGMIC)"/>
            <person name="Jia N."/>
            <person name="Wang J."/>
            <person name="Shi W."/>
            <person name="Du L."/>
            <person name="Sun Y."/>
            <person name="Zhan W."/>
            <person name="Jiang J.F."/>
            <person name="Wang Q."/>
            <person name="Zhang B."/>
            <person name="Ji P."/>
            <person name="Bell-Sakyi L."/>
            <person name="Cui X.M."/>
            <person name="Yuan T.T."/>
            <person name="Jiang B.G."/>
            <person name="Yang W.F."/>
            <person name="Lam T.T."/>
            <person name="Chang Q.C."/>
            <person name="Ding S.J."/>
            <person name="Wang X.J."/>
            <person name="Zhu J.G."/>
            <person name="Ruan X.D."/>
            <person name="Zhao L."/>
            <person name="Wei J.T."/>
            <person name="Ye R.Z."/>
            <person name="Que T.C."/>
            <person name="Du C.H."/>
            <person name="Zhou Y.H."/>
            <person name="Cheng J.X."/>
            <person name="Dai P.F."/>
            <person name="Guo W.B."/>
            <person name="Han X.H."/>
            <person name="Huang E.J."/>
            <person name="Li L.F."/>
            <person name="Wei W."/>
            <person name="Gao Y.C."/>
            <person name="Liu J.Z."/>
            <person name="Shao H.Z."/>
            <person name="Wang X."/>
            <person name="Wang C.C."/>
            <person name="Yang T.C."/>
            <person name="Huo Q.B."/>
            <person name="Li W."/>
            <person name="Chen H.Y."/>
            <person name="Chen S.E."/>
            <person name="Zhou L.G."/>
            <person name="Ni X.B."/>
            <person name="Tian J.H."/>
            <person name="Sheng Y."/>
            <person name="Liu T."/>
            <person name="Pan Y.S."/>
            <person name="Xia L.Y."/>
            <person name="Li J."/>
            <person name="Zhao F."/>
            <person name="Cao W.C."/>
        </authorList>
    </citation>
    <scope>NUCLEOTIDE SEQUENCE [LARGE SCALE GENOMIC DNA]</scope>
    <source>
        <strain evidence="4">HaeL-2018</strain>
    </source>
</reference>
<gene>
    <name evidence="4" type="ORF">HPB48_013895</name>
</gene>
<feature type="domain" description="CCHC-type" evidence="3">
    <location>
        <begin position="130"/>
        <end position="145"/>
    </location>
</feature>
<dbReference type="EMBL" id="JABSTR010000005">
    <property type="protein sequence ID" value="KAH9369890.1"/>
    <property type="molecule type" value="Genomic_DNA"/>
</dbReference>